<keyword evidence="4 10" id="KW-1133">Transmembrane helix</keyword>
<keyword evidence="8 9" id="KW-0807">Transducer</keyword>
<keyword evidence="13" id="KW-1185">Reference proteome</keyword>
<dbReference type="AlphaFoldDB" id="A0A1A9VZB2"/>
<reference evidence="13" key="1">
    <citation type="submission" date="2014-03" db="EMBL/GenBank/DDBJ databases">
        <authorList>
            <person name="Aksoy S."/>
            <person name="Warren W."/>
            <person name="Wilson R.K."/>
        </authorList>
    </citation>
    <scope>NUCLEOTIDE SEQUENCE [LARGE SCALE GENOMIC DNA]</scope>
    <source>
        <strain evidence="13">IAEA</strain>
    </source>
</reference>
<feature type="transmembrane region" description="Helical" evidence="10">
    <location>
        <begin position="259"/>
        <end position="277"/>
    </location>
</feature>
<feature type="transmembrane region" description="Helical" evidence="10">
    <location>
        <begin position="217"/>
        <end position="247"/>
    </location>
</feature>
<dbReference type="InterPro" id="IPR000276">
    <property type="entry name" value="GPCR_Rhodpsn"/>
</dbReference>
<keyword evidence="6 10" id="KW-0472">Membrane</keyword>
<dbReference type="Pfam" id="PF00001">
    <property type="entry name" value="7tm_1"/>
    <property type="match status" value="1"/>
</dbReference>
<keyword evidence="7 9" id="KW-0675">Receptor</keyword>
<dbReference type="PROSITE" id="PS00237">
    <property type="entry name" value="G_PROTEIN_RECEP_F1_1"/>
    <property type="match status" value="1"/>
</dbReference>
<comment type="similarity">
    <text evidence="2 9">Belongs to the G-protein coupled receptor 1 family.</text>
</comment>
<dbReference type="PRINTS" id="PR00237">
    <property type="entry name" value="GPCRRHODOPSN"/>
</dbReference>
<evidence type="ECO:0000256" key="10">
    <source>
        <dbReference type="SAM" id="Phobius"/>
    </source>
</evidence>
<dbReference type="VEuPathDB" id="VectorBase:GBRI000226"/>
<feature type="transmembrane region" description="Helical" evidence="10">
    <location>
        <begin position="298"/>
        <end position="317"/>
    </location>
</feature>
<evidence type="ECO:0000256" key="6">
    <source>
        <dbReference type="ARBA" id="ARBA00023136"/>
    </source>
</evidence>
<sequence>MEFYLPELVALSLTSNFNTEVFNEIRDNISSSSDSNNGDNHNDNTLYFIESQQQLLKSFTNDDNYLEYYNDNNNNNNNNNTQFRSNHSIATHLHALTSLVSVTAATTIASAPSFEFNRQTDYVSNDGLEDNDDLFIINNNTLADYFHCDGEAQSLSALNATIHNRTDNSADAALSSVYFKVTVYLVYIPIFIFALLGNGTVCYIVQSTPRMRTVTNFFIANLAVGDILMSLFCIPSSFISIFILGYWPFGIALCHLVNYSQAVSVLVSAYTLVAISIDRYIAIMWPLKPRITKRYAKIIIAFIWFVALATAFPIPLVSKLVQPGLWHEYCERYVCKEAWPTAEQEYFYTLALLTLQFVVPLSVLIFTYTRIALAVWGKKPPGEAENSRDQRMARSKRKVSFRYARNQIKCVKTFCVCVCVCVA</sequence>
<keyword evidence="3 9" id="KW-0812">Transmembrane</keyword>
<dbReference type="PANTHER" id="PTHR24235">
    <property type="entry name" value="NEUROPEPTIDE Y RECEPTOR"/>
    <property type="match status" value="1"/>
</dbReference>
<evidence type="ECO:0000256" key="2">
    <source>
        <dbReference type="ARBA" id="ARBA00010663"/>
    </source>
</evidence>
<comment type="subcellular location">
    <subcellularLocation>
        <location evidence="1">Membrane</location>
        <topology evidence="1">Multi-pass membrane protein</topology>
    </subcellularLocation>
</comment>
<evidence type="ECO:0000256" key="4">
    <source>
        <dbReference type="ARBA" id="ARBA00022989"/>
    </source>
</evidence>
<evidence type="ECO:0000259" key="11">
    <source>
        <dbReference type="PROSITE" id="PS50262"/>
    </source>
</evidence>
<evidence type="ECO:0000256" key="5">
    <source>
        <dbReference type="ARBA" id="ARBA00023040"/>
    </source>
</evidence>
<feature type="transmembrane region" description="Helical" evidence="10">
    <location>
        <begin position="346"/>
        <end position="369"/>
    </location>
</feature>
<dbReference type="GO" id="GO:0004983">
    <property type="term" value="F:neuropeptide Y receptor activity"/>
    <property type="evidence" value="ECO:0007669"/>
    <property type="project" value="InterPro"/>
</dbReference>
<dbReference type="STRING" id="37001.A0A1A9VZB2"/>
<organism evidence="12 13">
    <name type="scientific">Glossina brevipalpis</name>
    <dbReference type="NCBI Taxonomy" id="37001"/>
    <lineage>
        <taxon>Eukaryota</taxon>
        <taxon>Metazoa</taxon>
        <taxon>Ecdysozoa</taxon>
        <taxon>Arthropoda</taxon>
        <taxon>Hexapoda</taxon>
        <taxon>Insecta</taxon>
        <taxon>Pterygota</taxon>
        <taxon>Neoptera</taxon>
        <taxon>Endopterygota</taxon>
        <taxon>Diptera</taxon>
        <taxon>Brachycera</taxon>
        <taxon>Muscomorpha</taxon>
        <taxon>Hippoboscoidea</taxon>
        <taxon>Glossinidae</taxon>
        <taxon>Glossina</taxon>
    </lineage>
</organism>
<feature type="domain" description="G-protein coupled receptors family 1 profile" evidence="11">
    <location>
        <begin position="197"/>
        <end position="423"/>
    </location>
</feature>
<protein>
    <recommendedName>
        <fullName evidence="11">G-protein coupled receptors family 1 profile domain-containing protein</fullName>
    </recommendedName>
</protein>
<dbReference type="SUPFAM" id="SSF81321">
    <property type="entry name" value="Family A G protein-coupled receptor-like"/>
    <property type="match status" value="1"/>
</dbReference>
<keyword evidence="5 9" id="KW-0297">G-protein coupled receptor</keyword>
<evidence type="ECO:0000256" key="7">
    <source>
        <dbReference type="ARBA" id="ARBA00023170"/>
    </source>
</evidence>
<evidence type="ECO:0000256" key="9">
    <source>
        <dbReference type="RuleBase" id="RU000688"/>
    </source>
</evidence>
<evidence type="ECO:0000313" key="12">
    <source>
        <dbReference type="EnsemblMetazoa" id="GBRI000226-PA"/>
    </source>
</evidence>
<dbReference type="InterPro" id="IPR017452">
    <property type="entry name" value="GPCR_Rhodpsn_7TM"/>
</dbReference>
<dbReference type="PANTHER" id="PTHR24235:SF29">
    <property type="entry name" value="GH23382P"/>
    <property type="match status" value="1"/>
</dbReference>
<evidence type="ECO:0000256" key="1">
    <source>
        <dbReference type="ARBA" id="ARBA00004141"/>
    </source>
</evidence>
<accession>A0A1A9VZB2</accession>
<dbReference type="PRINTS" id="PR01012">
    <property type="entry name" value="NRPEPTIDEYR"/>
</dbReference>
<dbReference type="GO" id="GO:0016020">
    <property type="term" value="C:membrane"/>
    <property type="evidence" value="ECO:0007669"/>
    <property type="project" value="UniProtKB-SubCell"/>
</dbReference>
<dbReference type="Proteomes" id="UP000091820">
    <property type="component" value="Unassembled WGS sequence"/>
</dbReference>
<name>A0A1A9VZB2_9MUSC</name>
<evidence type="ECO:0000256" key="3">
    <source>
        <dbReference type="ARBA" id="ARBA00022692"/>
    </source>
</evidence>
<feature type="transmembrane region" description="Helical" evidence="10">
    <location>
        <begin position="184"/>
        <end position="205"/>
    </location>
</feature>
<dbReference type="InterPro" id="IPR000611">
    <property type="entry name" value="NPY_rcpt"/>
</dbReference>
<proteinExistence type="inferred from homology"/>
<dbReference type="PROSITE" id="PS50262">
    <property type="entry name" value="G_PROTEIN_RECEP_F1_2"/>
    <property type="match status" value="1"/>
</dbReference>
<evidence type="ECO:0000256" key="8">
    <source>
        <dbReference type="ARBA" id="ARBA00023224"/>
    </source>
</evidence>
<dbReference type="Gene3D" id="1.20.1070.10">
    <property type="entry name" value="Rhodopsin 7-helix transmembrane proteins"/>
    <property type="match status" value="1"/>
</dbReference>
<evidence type="ECO:0000313" key="13">
    <source>
        <dbReference type="Proteomes" id="UP000091820"/>
    </source>
</evidence>
<reference evidence="12" key="2">
    <citation type="submission" date="2020-05" db="UniProtKB">
        <authorList>
            <consortium name="EnsemblMetazoa"/>
        </authorList>
    </citation>
    <scope>IDENTIFICATION</scope>
    <source>
        <strain evidence="12">IAEA</strain>
    </source>
</reference>
<dbReference type="EnsemblMetazoa" id="GBRI000226-RA">
    <property type="protein sequence ID" value="GBRI000226-PA"/>
    <property type="gene ID" value="GBRI000226"/>
</dbReference>